<dbReference type="PROSITE" id="PS51186">
    <property type="entry name" value="GNAT"/>
    <property type="match status" value="1"/>
</dbReference>
<protein>
    <submittedName>
        <fullName evidence="2">GNAT family N-acetyltransferase</fullName>
    </submittedName>
</protein>
<dbReference type="CDD" id="cd04301">
    <property type="entry name" value="NAT_SF"/>
    <property type="match status" value="1"/>
</dbReference>
<dbReference type="OrthoDB" id="9797989at2"/>
<dbReference type="InterPro" id="IPR016181">
    <property type="entry name" value="Acyl_CoA_acyltransferase"/>
</dbReference>
<dbReference type="Pfam" id="PF00583">
    <property type="entry name" value="Acetyltransf_1"/>
    <property type="match status" value="1"/>
</dbReference>
<dbReference type="InterPro" id="IPR000182">
    <property type="entry name" value="GNAT_dom"/>
</dbReference>
<reference evidence="3" key="1">
    <citation type="submission" date="2018-09" db="EMBL/GenBank/DDBJ databases">
        <authorList>
            <person name="Zhu H."/>
        </authorList>
    </citation>
    <scope>NUCLEOTIDE SEQUENCE [LARGE SCALE GENOMIC DNA]</scope>
    <source>
        <strain evidence="3">K2R23-3</strain>
    </source>
</reference>
<dbReference type="KEGG" id="paek:D3873_11745"/>
<dbReference type="Proteomes" id="UP000265725">
    <property type="component" value="Chromosome"/>
</dbReference>
<gene>
    <name evidence="2" type="ORF">D3873_11745</name>
</gene>
<dbReference type="PANTHER" id="PTHR39173:SF1">
    <property type="entry name" value="ACETYLTRANSFERASE"/>
    <property type="match status" value="1"/>
</dbReference>
<dbReference type="GO" id="GO:0016747">
    <property type="term" value="F:acyltransferase activity, transferring groups other than amino-acyl groups"/>
    <property type="evidence" value="ECO:0007669"/>
    <property type="project" value="InterPro"/>
</dbReference>
<evidence type="ECO:0000259" key="1">
    <source>
        <dbReference type="PROSITE" id="PS51186"/>
    </source>
</evidence>
<dbReference type="Gene3D" id="3.40.630.30">
    <property type="match status" value="1"/>
</dbReference>
<proteinExistence type="predicted"/>
<dbReference type="EMBL" id="CP032418">
    <property type="protein sequence ID" value="AYC30472.1"/>
    <property type="molecule type" value="Genomic_DNA"/>
</dbReference>
<evidence type="ECO:0000313" key="3">
    <source>
        <dbReference type="Proteomes" id="UP000265725"/>
    </source>
</evidence>
<dbReference type="SUPFAM" id="SSF55729">
    <property type="entry name" value="Acyl-CoA N-acyltransferases (Nat)"/>
    <property type="match status" value="1"/>
</dbReference>
<keyword evidence="2" id="KW-0808">Transferase</keyword>
<feature type="domain" description="N-acetyltransferase" evidence="1">
    <location>
        <begin position="13"/>
        <end position="169"/>
    </location>
</feature>
<evidence type="ECO:0000313" key="2">
    <source>
        <dbReference type="EMBL" id="AYC30472.1"/>
    </source>
</evidence>
<organism evidence="2 3">
    <name type="scientific">Paenisporosarcina cavernae</name>
    <dbReference type="NCBI Taxonomy" id="2320858"/>
    <lineage>
        <taxon>Bacteria</taxon>
        <taxon>Bacillati</taxon>
        <taxon>Bacillota</taxon>
        <taxon>Bacilli</taxon>
        <taxon>Bacillales</taxon>
        <taxon>Caryophanaceae</taxon>
        <taxon>Paenisporosarcina</taxon>
    </lineage>
</organism>
<accession>A0A385YYP6</accession>
<dbReference type="PANTHER" id="PTHR39173">
    <property type="entry name" value="ACETYLTRANSFERASE"/>
    <property type="match status" value="1"/>
</dbReference>
<dbReference type="RefSeq" id="WP_119884189.1">
    <property type="nucleotide sequence ID" value="NZ_CP032418.1"/>
</dbReference>
<sequence>MRLVEPTADWKEEHIAYIEEWPDEEKVVPWSLDLRQYESFEEFMEKFPAGKTGGEGWVRNASYYLVNEENRIVAMINLRFGLNDFLRNVGGNVGYGVRPSERKKGYGSKILRESLKICKEEGLDHVLITCDKDNLGSAGVILNNGGVEDSPFVEESGNVKRRFWIDTKN</sequence>
<name>A0A385YYP6_9BACL</name>
<dbReference type="AlphaFoldDB" id="A0A385YYP6"/>
<keyword evidence="3" id="KW-1185">Reference proteome</keyword>